<evidence type="ECO:0000313" key="1">
    <source>
        <dbReference type="EMBL" id="MBB5816332.1"/>
    </source>
</evidence>
<dbReference type="GeneID" id="93843779"/>
<gene>
    <name evidence="1" type="ORF">HNR72_007360</name>
</gene>
<comment type="caution">
    <text evidence="1">The sequence shown here is derived from an EMBL/GenBank/DDBJ whole genome shotgun (WGS) entry which is preliminary data.</text>
</comment>
<accession>A0AA89Q8P3</accession>
<keyword evidence="2" id="KW-1185">Reference proteome</keyword>
<dbReference type="InterPro" id="IPR011990">
    <property type="entry name" value="TPR-like_helical_dom_sf"/>
</dbReference>
<dbReference type="EMBL" id="JACHLX010000001">
    <property type="protein sequence ID" value="MBB5816332.1"/>
    <property type="molecule type" value="Genomic_DNA"/>
</dbReference>
<dbReference type="SUPFAM" id="SSF48452">
    <property type="entry name" value="TPR-like"/>
    <property type="match status" value="2"/>
</dbReference>
<dbReference type="RefSeq" id="WP_184853753.1">
    <property type="nucleotide sequence ID" value="NZ_BAABFE010000005.1"/>
</dbReference>
<dbReference type="Proteomes" id="UP000579531">
    <property type="component" value="Unassembled WGS sequence"/>
</dbReference>
<dbReference type="Gene3D" id="1.25.40.10">
    <property type="entry name" value="Tetratricopeptide repeat domain"/>
    <property type="match status" value="5"/>
</dbReference>
<dbReference type="SUPFAM" id="SSF50494">
    <property type="entry name" value="Trypsin-like serine proteases"/>
    <property type="match status" value="1"/>
</dbReference>
<sequence length="1525" mass="161722">MADVRGGTAAGQLSEGSGYLVAAELVLTARHVVMDPATDEPWERIDVRAGHPLHPPIERRTASVLWMPDEGADVALLLLDAPVAVSGVVRWGSVEGTRPLDYEGLGFPLHAVSYEDGERGIDQLWGVLPPLAPGPGMTWTLVQDNEAPRVPPDGQRAWAGVSGTAVFCGDLLVGVVVLDDVAHGNRRLYALPTRAFAAHLGFTELLERYGGGAPVLEPVDGRPPVPESGHLFEAREFTAARFEGRQRELAALDRFCTAPDGQESGYWRWMAPAWAGKTALMAQFVLHPPAHVDVLAYFVTTRQLQHSDRFAFLAAMGEQLRWYLKDADLDCTSRDRFLQALERAAQAAAQRGRKLLLAVDGLDEDTGVTSASTGYSIAALLPARPHPAARIVLATRPDPPVPSDVPEGHPLHGEEIDHWLEGSPAAGAVRRDAERSLAALLDGGGLGEEVARLTAAAGGGLSATDLAHLTRTAPGRVRQVLGGSVGRSFQRRASRNAADGSPAEALYFFGHRQLQDSALELLSPDELGHYRKRVRDFVKVWRKAGWPSDTPEYALVGYPMLMRTLGDAVRLGRLAIDAARHERLWHATGSDAAALAEIDDAFRLLLSSPRPDLKTAVRLSHRRDVLLRHTGNLPEGIVTLWVALGRTDRAVALARAHPDPVRRVEQLIAIGDTLLEGAEVTTGRDVVVEAAARAQTVTLFSVKDQVRMLTRVARMLARVGEDPTVPLRTAVGLAETITDPGRQSEKFVHLHDGAGPQFEALHLSAAALAEASEACRTGAHTAFTAFAEELADRTEKLADQAARMVRTMYPGSQPGHFVSVARTMARTGRHHRAVELAEAARAMSFRDPGVQGEHLARIAQALAEAGQAERAAAQCQKAAELVRQVPDTTRQAGHLVAVAQCMLATADVPLAHGRRSGERQRCAAHLALEAAALVTGGTDAPDDVLRDVAEVLTSVGRPWEAAEIGRTLTRPQNRIRTLLSAARALADSGEPGNAAALAHDAARTARSLDDVAAKIAWLASAGGVLARTGNRHDASNLSNESSELARVGVKDRPSALTLAWLIDALSRIGTLKRAARLAESLADPAARSDALALTARAYAQAGDLQTATRLTAQSTELTRRGSEAGMDLNLRANAWAEVALALATAGDLRGAADVARDVTTLGDTGFGSMQQPLAGVVQALARAGRTDEAFDLAETLTDTETKADAVARMALALSEAGDIQGAWDLATQAAFLALDPIDPLGTALAIERIVRTLAQSGSKDVFGTEPCLLAHRALDVALTATEPLSDPRILAYITQALIEAGDVRHGVELVALLTDDTDDPEDQAVALSYAAHALALAGRIESAEYWSERAVEQAGDLTGSEAQADVVFNAFRVQLMAGQPLRATTLARTIPDLGLRATALTQASGALLSAGELQAAADAAWSIPDPAERVNALAGMASTLSATGQHSEAAGHLANAAAQARTLADSDRRAEALARVAHAADDEAAGHALLCEALSVGTWTQTLRVIPEVAPELLKTVSALLMDDG</sequence>
<reference evidence="1 2" key="1">
    <citation type="submission" date="2020-08" db="EMBL/GenBank/DDBJ databases">
        <title>Sequencing the genomes of 1000 actinobacteria strains.</title>
        <authorList>
            <person name="Klenk H.-P."/>
        </authorList>
    </citation>
    <scope>NUCLEOTIDE SEQUENCE [LARGE SCALE GENOMIC DNA]</scope>
    <source>
        <strain evidence="1 2">DSM 40129</strain>
    </source>
</reference>
<evidence type="ECO:0000313" key="2">
    <source>
        <dbReference type="Proteomes" id="UP000579531"/>
    </source>
</evidence>
<organism evidence="1 2">
    <name type="scientific">Streptomyces collinus</name>
    <dbReference type="NCBI Taxonomy" id="42684"/>
    <lineage>
        <taxon>Bacteria</taxon>
        <taxon>Bacillati</taxon>
        <taxon>Actinomycetota</taxon>
        <taxon>Actinomycetes</taxon>
        <taxon>Kitasatosporales</taxon>
        <taxon>Streptomycetaceae</taxon>
        <taxon>Streptomyces</taxon>
    </lineage>
</organism>
<dbReference type="InterPro" id="IPR009003">
    <property type="entry name" value="Peptidase_S1_PA"/>
</dbReference>
<protein>
    <submittedName>
        <fullName evidence="1">Tetratricopeptide (TPR) repeat protein</fullName>
    </submittedName>
</protein>
<proteinExistence type="predicted"/>
<name>A0AA89Q8P3_STRCU</name>